<dbReference type="InterPro" id="IPR037069">
    <property type="entry name" value="AcylCoA_DH/ox_N_sf"/>
</dbReference>
<accession>A0ABN1GQA2</accession>
<dbReference type="InterPro" id="IPR046373">
    <property type="entry name" value="Acyl-CoA_Oxase/DH_mid-dom_sf"/>
</dbReference>
<dbReference type="InterPro" id="IPR006091">
    <property type="entry name" value="Acyl-CoA_Oxase/DH_mid-dom"/>
</dbReference>
<dbReference type="PANTHER" id="PTHR43292">
    <property type="entry name" value="ACYL-COA DEHYDROGENASE"/>
    <property type="match status" value="1"/>
</dbReference>
<dbReference type="InterPro" id="IPR052161">
    <property type="entry name" value="Mycobact_Acyl-CoA_DH"/>
</dbReference>
<dbReference type="Proteomes" id="UP001500957">
    <property type="component" value="Unassembled WGS sequence"/>
</dbReference>
<dbReference type="Pfam" id="PF02771">
    <property type="entry name" value="Acyl-CoA_dh_N"/>
    <property type="match status" value="1"/>
</dbReference>
<feature type="domain" description="Acyl-CoA dehydrogenase/oxidase N-terminal" evidence="9">
    <location>
        <begin position="18"/>
        <end position="130"/>
    </location>
</feature>
<name>A0ABN1GQA2_9ACTN</name>
<proteinExistence type="inferred from homology"/>
<keyword evidence="11" id="KW-1185">Reference proteome</keyword>
<dbReference type="Gene3D" id="1.20.140.10">
    <property type="entry name" value="Butyryl-CoA Dehydrogenase, subunit A, domain 3"/>
    <property type="match status" value="1"/>
</dbReference>
<feature type="domain" description="Acyl-CoA oxidase/dehydrogenase middle" evidence="8">
    <location>
        <begin position="134"/>
        <end position="227"/>
    </location>
</feature>
<dbReference type="Pfam" id="PF00441">
    <property type="entry name" value="Acyl-CoA_dh_1"/>
    <property type="match status" value="1"/>
</dbReference>
<evidence type="ECO:0000256" key="3">
    <source>
        <dbReference type="ARBA" id="ARBA00022630"/>
    </source>
</evidence>
<gene>
    <name evidence="10" type="ORF">GCM10009547_17970</name>
</gene>
<dbReference type="Gene3D" id="2.40.110.10">
    <property type="entry name" value="Butyryl-CoA Dehydrogenase, subunit A, domain 2"/>
    <property type="match status" value="1"/>
</dbReference>
<evidence type="ECO:0000259" key="7">
    <source>
        <dbReference type="Pfam" id="PF00441"/>
    </source>
</evidence>
<dbReference type="EMBL" id="BAAAHE010000014">
    <property type="protein sequence ID" value="GAA0616355.1"/>
    <property type="molecule type" value="Genomic_DNA"/>
</dbReference>
<comment type="cofactor">
    <cofactor evidence="1 6">
        <name>FAD</name>
        <dbReference type="ChEBI" id="CHEBI:57692"/>
    </cofactor>
</comment>
<evidence type="ECO:0000256" key="4">
    <source>
        <dbReference type="ARBA" id="ARBA00022827"/>
    </source>
</evidence>
<dbReference type="RefSeq" id="WP_344603797.1">
    <property type="nucleotide sequence ID" value="NZ_BAAAHE010000014.1"/>
</dbReference>
<evidence type="ECO:0000313" key="10">
    <source>
        <dbReference type="EMBL" id="GAA0616355.1"/>
    </source>
</evidence>
<evidence type="ECO:0000256" key="1">
    <source>
        <dbReference type="ARBA" id="ARBA00001974"/>
    </source>
</evidence>
<dbReference type="InterPro" id="IPR009075">
    <property type="entry name" value="AcylCo_DH/oxidase_C"/>
</dbReference>
<feature type="domain" description="Acyl-CoA dehydrogenase/oxidase C-terminal" evidence="7">
    <location>
        <begin position="240"/>
        <end position="387"/>
    </location>
</feature>
<dbReference type="Gene3D" id="1.10.540.10">
    <property type="entry name" value="Acyl-CoA dehydrogenase/oxidase, N-terminal domain"/>
    <property type="match status" value="1"/>
</dbReference>
<dbReference type="Pfam" id="PF02770">
    <property type="entry name" value="Acyl-CoA_dh_M"/>
    <property type="match status" value="1"/>
</dbReference>
<evidence type="ECO:0000259" key="9">
    <source>
        <dbReference type="Pfam" id="PF02771"/>
    </source>
</evidence>
<evidence type="ECO:0000256" key="2">
    <source>
        <dbReference type="ARBA" id="ARBA00009347"/>
    </source>
</evidence>
<evidence type="ECO:0000313" key="11">
    <source>
        <dbReference type="Proteomes" id="UP001500957"/>
    </source>
</evidence>
<dbReference type="InterPro" id="IPR009100">
    <property type="entry name" value="AcylCoA_DH/oxidase_NM_dom_sf"/>
</dbReference>
<evidence type="ECO:0000256" key="6">
    <source>
        <dbReference type="RuleBase" id="RU362125"/>
    </source>
</evidence>
<dbReference type="InterPro" id="IPR013786">
    <property type="entry name" value="AcylCoA_DH/ox_N"/>
</dbReference>
<dbReference type="PANTHER" id="PTHR43292:SF3">
    <property type="entry name" value="ACYL-COA DEHYDROGENASE FADE29"/>
    <property type="match status" value="1"/>
</dbReference>
<reference evidence="10 11" key="1">
    <citation type="journal article" date="2019" name="Int. J. Syst. Evol. Microbiol.">
        <title>The Global Catalogue of Microorganisms (GCM) 10K type strain sequencing project: providing services to taxonomists for standard genome sequencing and annotation.</title>
        <authorList>
            <consortium name="The Broad Institute Genomics Platform"/>
            <consortium name="The Broad Institute Genome Sequencing Center for Infectious Disease"/>
            <person name="Wu L."/>
            <person name="Ma J."/>
        </authorList>
    </citation>
    <scope>NUCLEOTIDE SEQUENCE [LARGE SCALE GENOMIC DNA]</scope>
    <source>
        <strain evidence="10 11">JCM 10671</strain>
    </source>
</reference>
<protein>
    <submittedName>
        <fullName evidence="10">Acyl-CoA dehydrogenase family protein</fullName>
    </submittedName>
</protein>
<evidence type="ECO:0000259" key="8">
    <source>
        <dbReference type="Pfam" id="PF02770"/>
    </source>
</evidence>
<keyword evidence="4 6" id="KW-0274">FAD</keyword>
<dbReference type="InterPro" id="IPR036250">
    <property type="entry name" value="AcylCo_DH-like_C"/>
</dbReference>
<keyword evidence="3 6" id="KW-0285">Flavoprotein</keyword>
<evidence type="ECO:0000256" key="5">
    <source>
        <dbReference type="ARBA" id="ARBA00023002"/>
    </source>
</evidence>
<organism evidence="10 11">
    <name type="scientific">Sporichthya brevicatena</name>
    <dbReference type="NCBI Taxonomy" id="171442"/>
    <lineage>
        <taxon>Bacteria</taxon>
        <taxon>Bacillati</taxon>
        <taxon>Actinomycetota</taxon>
        <taxon>Actinomycetes</taxon>
        <taxon>Sporichthyales</taxon>
        <taxon>Sporichthyaceae</taxon>
        <taxon>Sporichthya</taxon>
    </lineage>
</organism>
<dbReference type="SUPFAM" id="SSF47203">
    <property type="entry name" value="Acyl-CoA dehydrogenase C-terminal domain-like"/>
    <property type="match status" value="1"/>
</dbReference>
<dbReference type="SUPFAM" id="SSF56645">
    <property type="entry name" value="Acyl-CoA dehydrogenase NM domain-like"/>
    <property type="match status" value="1"/>
</dbReference>
<sequence>MSVLRGIERDLGTALGESDEQFLAELSAFLDERAPSPFVLPDARADRLAALRAWQATLDEGRYAAITWPAEHGGRDATFTEQLIFHTEMARRRLPTVPGRTGLSILGPTLMVHGSAEQRATVLPRLRRGDDLWCQGFSEPEAGSDLASLRTFGAIDGDDLVISGQKIWTSGAREADAMFALVRTDRDVPKRDGISYVLIPMTAPGVTVRPIRQISGDAEFSEVFLDEVRVPLTNVVGGLGNGWKVMRTTLANERGVLFLGRQLALARQLTAIRDRARTADAHTRERYARAWCDAQLVRINGLRGLARAADGLEPGPEAAMSKLFGQETEKALYELLLDCCGPEGVIDRPGEAVDGGKWILGWLRTRASTIGGGTSEVQRNALAERVLGQPRDPWAD</sequence>
<comment type="caution">
    <text evidence="10">The sequence shown here is derived from an EMBL/GenBank/DDBJ whole genome shotgun (WGS) entry which is preliminary data.</text>
</comment>
<keyword evidence="5 6" id="KW-0560">Oxidoreductase</keyword>
<comment type="similarity">
    <text evidence="2 6">Belongs to the acyl-CoA dehydrogenase family.</text>
</comment>